<dbReference type="AlphaFoldDB" id="A0A6J8EAY1"/>
<organism evidence="1 2">
    <name type="scientific">Mytilus coruscus</name>
    <name type="common">Sea mussel</name>
    <dbReference type="NCBI Taxonomy" id="42192"/>
    <lineage>
        <taxon>Eukaryota</taxon>
        <taxon>Metazoa</taxon>
        <taxon>Spiralia</taxon>
        <taxon>Lophotrochozoa</taxon>
        <taxon>Mollusca</taxon>
        <taxon>Bivalvia</taxon>
        <taxon>Autobranchia</taxon>
        <taxon>Pteriomorphia</taxon>
        <taxon>Mytilida</taxon>
        <taxon>Mytiloidea</taxon>
        <taxon>Mytilidae</taxon>
        <taxon>Mytilinae</taxon>
        <taxon>Mytilus</taxon>
    </lineage>
</organism>
<accession>A0A6J8EAY1</accession>
<evidence type="ECO:0000313" key="2">
    <source>
        <dbReference type="Proteomes" id="UP000507470"/>
    </source>
</evidence>
<evidence type="ECO:0000313" key="1">
    <source>
        <dbReference type="EMBL" id="CAC5417388.1"/>
    </source>
</evidence>
<keyword evidence="2" id="KW-1185">Reference proteome</keyword>
<gene>
    <name evidence="1" type="ORF">MCOR_49894</name>
</gene>
<reference evidence="1 2" key="1">
    <citation type="submission" date="2020-06" db="EMBL/GenBank/DDBJ databases">
        <authorList>
            <person name="Li R."/>
            <person name="Bekaert M."/>
        </authorList>
    </citation>
    <scope>NUCLEOTIDE SEQUENCE [LARGE SCALE GENOMIC DNA]</scope>
    <source>
        <strain evidence="2">wild</strain>
    </source>
</reference>
<dbReference type="EMBL" id="CACVKT020008738">
    <property type="protein sequence ID" value="CAC5417388.1"/>
    <property type="molecule type" value="Genomic_DNA"/>
</dbReference>
<dbReference type="Proteomes" id="UP000507470">
    <property type="component" value="Unassembled WGS sequence"/>
</dbReference>
<sequence>MDASSVTIGSEDIEIHKNKAEKIVQTVSIRKRRNLTSLTDEQTIKKIKTDFDNIVPEEENDENNIQQHVKRRKETVKFPKLYRLLHDNENVTEGLSAKSPNARKDVATHVATGSRRDYHSQYISTCASLEKAEYFRNLKLQSGYSWGMKHIAEIDVDGLPEKVEIIDLTTKPLKKKYEISDIATNKIFHKFAERHQEVLLVGTVPASCLKLIEFAGDSDVDTNGSDSEDLFDISNSSLINLESF</sequence>
<protein>
    <submittedName>
        <fullName evidence="1">Uncharacterized protein</fullName>
    </submittedName>
</protein>
<name>A0A6J8EAY1_MYTCO</name>
<proteinExistence type="predicted"/>
<dbReference type="OrthoDB" id="6143207at2759"/>